<dbReference type="AlphaFoldDB" id="A0A369KIX3"/>
<accession>A0A369KIX3</accession>
<dbReference type="Gene3D" id="1.20.5.2950">
    <property type="match status" value="1"/>
</dbReference>
<dbReference type="RefSeq" id="WP_114544186.1">
    <property type="nucleotide sequence ID" value="NZ_QQBG01000009.1"/>
</dbReference>
<keyword evidence="1" id="KW-0175">Coiled coil</keyword>
<gene>
    <name evidence="2" type="ORF">HAT2_00223</name>
</gene>
<proteinExistence type="predicted"/>
<sequence>MSKGVCVLKAKDQDKRLEALCAVLQKEAVIPAQEEAERLLVQAREESARLVNLARKDAESIIESAQKKARAIQEECDQQLRFAARQTEEKLKGLLEEQLFRPELTAILKKGFSAKGGEALLRVVAASIDQMGLDRAVILELPEGFEMGSVLQELLKSVMGRSKSRMLDCEGKSLRCHFRNEGWVLDLSPESLSALFWPMLRKELREKLFQSVRD</sequence>
<dbReference type="Proteomes" id="UP000253816">
    <property type="component" value="Unassembled WGS sequence"/>
</dbReference>
<evidence type="ECO:0000313" key="2">
    <source>
        <dbReference type="EMBL" id="RDB31714.1"/>
    </source>
</evidence>
<comment type="caution">
    <text evidence="2">The sequence shown here is derived from an EMBL/GenBank/DDBJ whole genome shotgun (WGS) entry which is preliminary data.</text>
</comment>
<reference evidence="2 3" key="1">
    <citation type="submission" date="2018-07" db="EMBL/GenBank/DDBJ databases">
        <title>Comparative genomics of the Candidatus Parilichlamydiaceae reveals evidence of convergent evolution and genome reduction in the phylum Chlamydiae.</title>
        <authorList>
            <person name="Taylor-Brown A."/>
            <person name="Polkinghorne A."/>
        </authorList>
    </citation>
    <scope>NUCLEOTIDE SEQUENCE [LARGE SCALE GENOMIC DNA]</scope>
    <source>
        <strain evidence="2 3">Hat2</strain>
    </source>
</reference>
<name>A0A369KIX3_9BACT</name>
<evidence type="ECO:0000256" key="1">
    <source>
        <dbReference type="SAM" id="Coils"/>
    </source>
</evidence>
<feature type="coiled-coil region" evidence="1">
    <location>
        <begin position="33"/>
        <end position="75"/>
    </location>
</feature>
<protein>
    <submittedName>
        <fullName evidence="2">V-type ATP synthase subunit E</fullName>
    </submittedName>
</protein>
<evidence type="ECO:0000313" key="3">
    <source>
        <dbReference type="Proteomes" id="UP000253816"/>
    </source>
</evidence>
<keyword evidence="3" id="KW-1185">Reference proteome</keyword>
<organism evidence="2 3">
    <name type="scientific">Candidatus Similichlamydia laticola</name>
    <dbReference type="NCBI Taxonomy" id="2170265"/>
    <lineage>
        <taxon>Bacteria</taxon>
        <taxon>Pseudomonadati</taxon>
        <taxon>Chlamydiota</taxon>
        <taxon>Chlamydiia</taxon>
        <taxon>Parachlamydiales</taxon>
        <taxon>Candidatus Parilichlamydiaceae</taxon>
        <taxon>Candidatus Similichlamydia</taxon>
    </lineage>
</organism>
<dbReference type="EMBL" id="QQBG01000009">
    <property type="protein sequence ID" value="RDB31714.1"/>
    <property type="molecule type" value="Genomic_DNA"/>
</dbReference>